<dbReference type="InterPro" id="IPR051531">
    <property type="entry name" value="N-acetyltransferase"/>
</dbReference>
<name>A0ABU9AWK5_9BACT</name>
<dbReference type="PROSITE" id="PS51186">
    <property type="entry name" value="GNAT"/>
    <property type="match status" value="1"/>
</dbReference>
<keyword evidence="6" id="KW-1185">Reference proteome</keyword>
<gene>
    <name evidence="5" type="ORF">WKV53_16600</name>
</gene>
<evidence type="ECO:0000256" key="1">
    <source>
        <dbReference type="ARBA" id="ARBA00022679"/>
    </source>
</evidence>
<dbReference type="Proteomes" id="UP001371305">
    <property type="component" value="Unassembled WGS sequence"/>
</dbReference>
<evidence type="ECO:0000256" key="3">
    <source>
        <dbReference type="ARBA" id="ARBA00038502"/>
    </source>
</evidence>
<comment type="caution">
    <text evidence="5">The sequence shown here is derived from an EMBL/GenBank/DDBJ whole genome shotgun (WGS) entry which is preliminary data.</text>
</comment>
<dbReference type="SUPFAM" id="SSF55729">
    <property type="entry name" value="Acyl-CoA N-acyltransferases (Nat)"/>
    <property type="match status" value="1"/>
</dbReference>
<proteinExistence type="inferred from homology"/>
<evidence type="ECO:0000259" key="4">
    <source>
        <dbReference type="PROSITE" id="PS51186"/>
    </source>
</evidence>
<dbReference type="PANTHER" id="PTHR43792:SF8">
    <property type="entry name" value="[RIBOSOMAL PROTEIN US5]-ALANINE N-ACETYLTRANSFERASE"/>
    <property type="match status" value="1"/>
</dbReference>
<dbReference type="Gene3D" id="3.40.630.30">
    <property type="match status" value="1"/>
</dbReference>
<sequence length="186" mass="21021">MKTTLTTVCPVLETERLRLRAPHRGDIEAIIRHAGDPRVALKTTRMPHPYRLSDATGWLDEIEQEIEPTFAIELKSQPGQMIGVISLMPREDRVSAEAGYWLGVPYWRRGYMTEALRGVLRHAFEERGLLYITACHMAGNPASGRVMQKAGMKFENIVAGGLVREGVPYDKVNYGLFADEWRALHC</sequence>
<dbReference type="Pfam" id="PF13302">
    <property type="entry name" value="Acetyltransf_3"/>
    <property type="match status" value="1"/>
</dbReference>
<dbReference type="InterPro" id="IPR000182">
    <property type="entry name" value="GNAT_dom"/>
</dbReference>
<dbReference type="RefSeq" id="WP_341405892.1">
    <property type="nucleotide sequence ID" value="NZ_JBBUKT010000006.1"/>
</dbReference>
<protein>
    <submittedName>
        <fullName evidence="5">GNAT family N-acetyltransferase</fullName>
    </submittedName>
</protein>
<dbReference type="InterPro" id="IPR016181">
    <property type="entry name" value="Acyl_CoA_acyltransferase"/>
</dbReference>
<evidence type="ECO:0000313" key="5">
    <source>
        <dbReference type="EMBL" id="MEK7952134.1"/>
    </source>
</evidence>
<evidence type="ECO:0000313" key="6">
    <source>
        <dbReference type="Proteomes" id="UP001371305"/>
    </source>
</evidence>
<keyword evidence="2" id="KW-0012">Acyltransferase</keyword>
<reference evidence="5 6" key="1">
    <citation type="submission" date="2024-04" db="EMBL/GenBank/DDBJ databases">
        <title>Luteolibacter sp. isolated from soil.</title>
        <authorList>
            <person name="An J."/>
        </authorList>
    </citation>
    <scope>NUCLEOTIDE SEQUENCE [LARGE SCALE GENOMIC DNA]</scope>
    <source>
        <strain evidence="5 6">Y139</strain>
    </source>
</reference>
<dbReference type="PANTHER" id="PTHR43792">
    <property type="entry name" value="GNAT FAMILY, PUTATIVE (AFU_ORTHOLOGUE AFUA_3G00765)-RELATED-RELATED"/>
    <property type="match status" value="1"/>
</dbReference>
<accession>A0ABU9AWK5</accession>
<comment type="similarity">
    <text evidence="3">Belongs to the acetyltransferase family. RimJ subfamily.</text>
</comment>
<organism evidence="5 6">
    <name type="scientific">Luteolibacter soli</name>
    <dbReference type="NCBI Taxonomy" id="3135280"/>
    <lineage>
        <taxon>Bacteria</taxon>
        <taxon>Pseudomonadati</taxon>
        <taxon>Verrucomicrobiota</taxon>
        <taxon>Verrucomicrobiia</taxon>
        <taxon>Verrucomicrobiales</taxon>
        <taxon>Verrucomicrobiaceae</taxon>
        <taxon>Luteolibacter</taxon>
    </lineage>
</organism>
<evidence type="ECO:0000256" key="2">
    <source>
        <dbReference type="ARBA" id="ARBA00023315"/>
    </source>
</evidence>
<keyword evidence="1" id="KW-0808">Transferase</keyword>
<feature type="domain" description="N-acetyltransferase" evidence="4">
    <location>
        <begin position="17"/>
        <end position="170"/>
    </location>
</feature>
<dbReference type="EMBL" id="JBBUKT010000006">
    <property type="protein sequence ID" value="MEK7952134.1"/>
    <property type="molecule type" value="Genomic_DNA"/>
</dbReference>